<proteinExistence type="predicted"/>
<evidence type="ECO:0000256" key="1">
    <source>
        <dbReference type="SAM" id="MobiDB-lite"/>
    </source>
</evidence>
<protein>
    <submittedName>
        <fullName evidence="2">Uncharacterized protein</fullName>
    </submittedName>
</protein>
<feature type="region of interest" description="Disordered" evidence="1">
    <location>
        <begin position="1"/>
        <end position="47"/>
    </location>
</feature>
<feature type="compositionally biased region" description="Polar residues" evidence="1">
    <location>
        <begin position="18"/>
        <end position="33"/>
    </location>
</feature>
<dbReference type="Proteomes" id="UP000821837">
    <property type="component" value="Unassembled WGS sequence"/>
</dbReference>
<organism evidence="2 3">
    <name type="scientific">Rhipicephalus sanguineus</name>
    <name type="common">Brown dog tick</name>
    <name type="synonym">Ixodes sanguineus</name>
    <dbReference type="NCBI Taxonomy" id="34632"/>
    <lineage>
        <taxon>Eukaryota</taxon>
        <taxon>Metazoa</taxon>
        <taxon>Ecdysozoa</taxon>
        <taxon>Arthropoda</taxon>
        <taxon>Chelicerata</taxon>
        <taxon>Arachnida</taxon>
        <taxon>Acari</taxon>
        <taxon>Parasitiformes</taxon>
        <taxon>Ixodida</taxon>
        <taxon>Ixodoidea</taxon>
        <taxon>Ixodidae</taxon>
        <taxon>Rhipicephalinae</taxon>
        <taxon>Rhipicephalus</taxon>
        <taxon>Rhipicephalus</taxon>
    </lineage>
</organism>
<evidence type="ECO:0000313" key="2">
    <source>
        <dbReference type="EMBL" id="KAH7943199.1"/>
    </source>
</evidence>
<dbReference type="EMBL" id="JABSTV010001253">
    <property type="protein sequence ID" value="KAH7943199.1"/>
    <property type="molecule type" value="Genomic_DNA"/>
</dbReference>
<comment type="caution">
    <text evidence="2">The sequence shown here is derived from an EMBL/GenBank/DDBJ whole genome shotgun (WGS) entry which is preliminary data.</text>
</comment>
<gene>
    <name evidence="2" type="ORF">HPB52_006295</name>
</gene>
<reference evidence="2" key="1">
    <citation type="journal article" date="2020" name="Cell">
        <title>Large-Scale Comparative Analyses of Tick Genomes Elucidate Their Genetic Diversity and Vector Capacities.</title>
        <authorList>
            <consortium name="Tick Genome and Microbiome Consortium (TIGMIC)"/>
            <person name="Jia N."/>
            <person name="Wang J."/>
            <person name="Shi W."/>
            <person name="Du L."/>
            <person name="Sun Y."/>
            <person name="Zhan W."/>
            <person name="Jiang J.F."/>
            <person name="Wang Q."/>
            <person name="Zhang B."/>
            <person name="Ji P."/>
            <person name="Bell-Sakyi L."/>
            <person name="Cui X.M."/>
            <person name="Yuan T.T."/>
            <person name="Jiang B.G."/>
            <person name="Yang W.F."/>
            <person name="Lam T.T."/>
            <person name="Chang Q.C."/>
            <person name="Ding S.J."/>
            <person name="Wang X.J."/>
            <person name="Zhu J.G."/>
            <person name="Ruan X.D."/>
            <person name="Zhao L."/>
            <person name="Wei J.T."/>
            <person name="Ye R.Z."/>
            <person name="Que T.C."/>
            <person name="Du C.H."/>
            <person name="Zhou Y.H."/>
            <person name="Cheng J.X."/>
            <person name="Dai P.F."/>
            <person name="Guo W.B."/>
            <person name="Han X.H."/>
            <person name="Huang E.J."/>
            <person name="Li L.F."/>
            <person name="Wei W."/>
            <person name="Gao Y.C."/>
            <person name="Liu J.Z."/>
            <person name="Shao H.Z."/>
            <person name="Wang X."/>
            <person name="Wang C.C."/>
            <person name="Yang T.C."/>
            <person name="Huo Q.B."/>
            <person name="Li W."/>
            <person name="Chen H.Y."/>
            <person name="Chen S.E."/>
            <person name="Zhou L.G."/>
            <person name="Ni X.B."/>
            <person name="Tian J.H."/>
            <person name="Sheng Y."/>
            <person name="Liu T."/>
            <person name="Pan Y.S."/>
            <person name="Xia L.Y."/>
            <person name="Li J."/>
            <person name="Zhao F."/>
            <person name="Cao W.C."/>
        </authorList>
    </citation>
    <scope>NUCLEOTIDE SEQUENCE</scope>
    <source>
        <strain evidence="2">Rsan-2018</strain>
    </source>
</reference>
<keyword evidence="3" id="KW-1185">Reference proteome</keyword>
<sequence length="62" mass="6547">MLSDAEGTLTATDKESTIGATTDHITASFSTAEHTNDPQLGEGMDEDSTAFNFVTDTAEDYA</sequence>
<name>A0A9D4PI13_RHISA</name>
<reference evidence="2" key="2">
    <citation type="submission" date="2021-09" db="EMBL/GenBank/DDBJ databases">
        <authorList>
            <person name="Jia N."/>
            <person name="Wang J."/>
            <person name="Shi W."/>
            <person name="Du L."/>
            <person name="Sun Y."/>
            <person name="Zhan W."/>
            <person name="Jiang J."/>
            <person name="Wang Q."/>
            <person name="Zhang B."/>
            <person name="Ji P."/>
            <person name="Sakyi L.B."/>
            <person name="Cui X."/>
            <person name="Yuan T."/>
            <person name="Jiang B."/>
            <person name="Yang W."/>
            <person name="Lam T.T.-Y."/>
            <person name="Chang Q."/>
            <person name="Ding S."/>
            <person name="Wang X."/>
            <person name="Zhu J."/>
            <person name="Ruan X."/>
            <person name="Zhao L."/>
            <person name="Wei J."/>
            <person name="Que T."/>
            <person name="Du C."/>
            <person name="Cheng J."/>
            <person name="Dai P."/>
            <person name="Han X."/>
            <person name="Huang E."/>
            <person name="Gao Y."/>
            <person name="Liu J."/>
            <person name="Shao H."/>
            <person name="Ye R."/>
            <person name="Li L."/>
            <person name="Wei W."/>
            <person name="Wang X."/>
            <person name="Wang C."/>
            <person name="Huo Q."/>
            <person name="Li W."/>
            <person name="Guo W."/>
            <person name="Chen H."/>
            <person name="Chen S."/>
            <person name="Zhou L."/>
            <person name="Zhou L."/>
            <person name="Ni X."/>
            <person name="Tian J."/>
            <person name="Zhou Y."/>
            <person name="Sheng Y."/>
            <person name="Liu T."/>
            <person name="Pan Y."/>
            <person name="Xia L."/>
            <person name="Li J."/>
            <person name="Zhao F."/>
            <person name="Cao W."/>
        </authorList>
    </citation>
    <scope>NUCLEOTIDE SEQUENCE</scope>
    <source>
        <strain evidence="2">Rsan-2018</strain>
        <tissue evidence="2">Larvae</tissue>
    </source>
</reference>
<dbReference type="AlphaFoldDB" id="A0A9D4PI13"/>
<accession>A0A9D4PI13</accession>
<evidence type="ECO:0000313" key="3">
    <source>
        <dbReference type="Proteomes" id="UP000821837"/>
    </source>
</evidence>